<feature type="transmembrane region" description="Helical" evidence="1">
    <location>
        <begin position="12"/>
        <end position="34"/>
    </location>
</feature>
<evidence type="ECO:0008006" key="4">
    <source>
        <dbReference type="Google" id="ProtNLM"/>
    </source>
</evidence>
<evidence type="ECO:0000313" key="3">
    <source>
        <dbReference type="Proteomes" id="UP000824156"/>
    </source>
</evidence>
<keyword evidence="1" id="KW-1133">Transmembrane helix</keyword>
<feature type="transmembrane region" description="Helical" evidence="1">
    <location>
        <begin position="40"/>
        <end position="62"/>
    </location>
</feature>
<feature type="transmembrane region" description="Helical" evidence="1">
    <location>
        <begin position="274"/>
        <end position="296"/>
    </location>
</feature>
<feature type="transmembrane region" description="Helical" evidence="1">
    <location>
        <begin position="82"/>
        <end position="102"/>
    </location>
</feature>
<accession>A0A9D2B0C9</accession>
<organism evidence="2 3">
    <name type="scientific">Candidatus Sphingobacterium stercoripullorum</name>
    <dbReference type="NCBI Taxonomy" id="2838759"/>
    <lineage>
        <taxon>Bacteria</taxon>
        <taxon>Pseudomonadati</taxon>
        <taxon>Bacteroidota</taxon>
        <taxon>Sphingobacteriia</taxon>
        <taxon>Sphingobacteriales</taxon>
        <taxon>Sphingobacteriaceae</taxon>
        <taxon>Sphingobacterium</taxon>
    </lineage>
</organism>
<feature type="transmembrane region" description="Helical" evidence="1">
    <location>
        <begin position="173"/>
        <end position="193"/>
    </location>
</feature>
<keyword evidence="1" id="KW-0812">Transmembrane</keyword>
<evidence type="ECO:0000256" key="1">
    <source>
        <dbReference type="SAM" id="Phobius"/>
    </source>
</evidence>
<feature type="transmembrane region" description="Helical" evidence="1">
    <location>
        <begin position="244"/>
        <end position="262"/>
    </location>
</feature>
<gene>
    <name evidence="2" type="ORF">H9853_12295</name>
</gene>
<comment type="caution">
    <text evidence="2">The sequence shown here is derived from an EMBL/GenBank/DDBJ whole genome shotgun (WGS) entry which is preliminary data.</text>
</comment>
<dbReference type="AlphaFoldDB" id="A0A9D2B0C9"/>
<sequence>MRNLLRKVYHFLVNSNLLVSIAASSQVGLTYLLIGGSYNYLIILLVGCITLLMYNLSIFLSLPKEPLKSPYTRTQWIGRNKLLFYLLSSLAALCSVVIFFKYMLDFRLLLFLSLTGVVGLLYVLPVFRVRGKWQGARQLPGLKVFHIAVVWTLLTAFLPIIEHIIDGLVLPEALIYQIGVRRFLFILLCTLPFDVRDMQRDSVYGLKTIPILLGQRKVRLIFYCGVVIHALVSLGFFPHGELVYAFWITDFILLIWVYKYVFRENSYIRSYLMDFILVVQFVFAWISTYFFCAGGFL</sequence>
<proteinExistence type="predicted"/>
<reference evidence="2" key="1">
    <citation type="journal article" date="2021" name="PeerJ">
        <title>Extensive microbial diversity within the chicken gut microbiome revealed by metagenomics and culture.</title>
        <authorList>
            <person name="Gilroy R."/>
            <person name="Ravi A."/>
            <person name="Getino M."/>
            <person name="Pursley I."/>
            <person name="Horton D.L."/>
            <person name="Alikhan N.F."/>
            <person name="Baker D."/>
            <person name="Gharbi K."/>
            <person name="Hall N."/>
            <person name="Watson M."/>
            <person name="Adriaenssens E.M."/>
            <person name="Foster-Nyarko E."/>
            <person name="Jarju S."/>
            <person name="Secka A."/>
            <person name="Antonio M."/>
            <person name="Oren A."/>
            <person name="Chaudhuri R.R."/>
            <person name="La Ragione R."/>
            <person name="Hildebrand F."/>
            <person name="Pallen M.J."/>
        </authorList>
    </citation>
    <scope>NUCLEOTIDE SEQUENCE</scope>
    <source>
        <strain evidence="2">1719</strain>
    </source>
</reference>
<keyword evidence="1" id="KW-0472">Membrane</keyword>
<name>A0A9D2B0C9_9SPHI</name>
<dbReference type="EMBL" id="DXEZ01000344">
    <property type="protein sequence ID" value="HIX55794.1"/>
    <property type="molecule type" value="Genomic_DNA"/>
</dbReference>
<feature type="transmembrane region" description="Helical" evidence="1">
    <location>
        <begin position="108"/>
        <end position="129"/>
    </location>
</feature>
<evidence type="ECO:0000313" key="2">
    <source>
        <dbReference type="EMBL" id="HIX55794.1"/>
    </source>
</evidence>
<protein>
    <recommendedName>
        <fullName evidence="4">Prenyltransferase</fullName>
    </recommendedName>
</protein>
<feature type="transmembrane region" description="Helical" evidence="1">
    <location>
        <begin position="220"/>
        <end position="238"/>
    </location>
</feature>
<dbReference type="Proteomes" id="UP000824156">
    <property type="component" value="Unassembled WGS sequence"/>
</dbReference>
<feature type="transmembrane region" description="Helical" evidence="1">
    <location>
        <begin position="141"/>
        <end position="161"/>
    </location>
</feature>
<reference evidence="2" key="2">
    <citation type="submission" date="2021-04" db="EMBL/GenBank/DDBJ databases">
        <authorList>
            <person name="Gilroy R."/>
        </authorList>
    </citation>
    <scope>NUCLEOTIDE SEQUENCE</scope>
    <source>
        <strain evidence="2">1719</strain>
    </source>
</reference>